<dbReference type="Gene3D" id="4.10.240.10">
    <property type="entry name" value="Zn(2)-C6 fungal-type DNA-binding domain"/>
    <property type="match status" value="1"/>
</dbReference>
<keyword evidence="5" id="KW-1185">Reference proteome</keyword>
<dbReference type="InterPro" id="IPR053157">
    <property type="entry name" value="Sterol_Uptake_Regulator"/>
</dbReference>
<organism evidence="4 5">
    <name type="scientific">Lomentospora prolificans</name>
    <dbReference type="NCBI Taxonomy" id="41688"/>
    <lineage>
        <taxon>Eukaryota</taxon>
        <taxon>Fungi</taxon>
        <taxon>Dikarya</taxon>
        <taxon>Ascomycota</taxon>
        <taxon>Pezizomycotina</taxon>
        <taxon>Sordariomycetes</taxon>
        <taxon>Hypocreomycetidae</taxon>
        <taxon>Microascales</taxon>
        <taxon>Microascaceae</taxon>
        <taxon>Lomentospora</taxon>
    </lineage>
</organism>
<dbReference type="PANTHER" id="PTHR47784:SF7">
    <property type="entry name" value="ZN(II)2CYS6 TRANSCRIPTION FACTOR (EUROFUNG)"/>
    <property type="match status" value="1"/>
</dbReference>
<feature type="domain" description="Zn(2)-C6 fungal-type" evidence="3">
    <location>
        <begin position="71"/>
        <end position="101"/>
    </location>
</feature>
<dbReference type="SMART" id="SM00066">
    <property type="entry name" value="GAL4"/>
    <property type="match status" value="1"/>
</dbReference>
<evidence type="ECO:0000313" key="5">
    <source>
        <dbReference type="Proteomes" id="UP000233524"/>
    </source>
</evidence>
<dbReference type="InterPro" id="IPR001138">
    <property type="entry name" value="Zn2Cys6_DnaBD"/>
</dbReference>
<feature type="region of interest" description="Disordered" evidence="2">
    <location>
        <begin position="21"/>
        <end position="68"/>
    </location>
</feature>
<dbReference type="GO" id="GO:0008270">
    <property type="term" value="F:zinc ion binding"/>
    <property type="evidence" value="ECO:0007669"/>
    <property type="project" value="InterPro"/>
</dbReference>
<feature type="compositionally biased region" description="Low complexity" evidence="2">
    <location>
        <begin position="29"/>
        <end position="49"/>
    </location>
</feature>
<dbReference type="PANTHER" id="PTHR47784">
    <property type="entry name" value="STEROL UPTAKE CONTROL PROTEIN 2"/>
    <property type="match status" value="1"/>
</dbReference>
<evidence type="ECO:0000256" key="1">
    <source>
        <dbReference type="ARBA" id="ARBA00023242"/>
    </source>
</evidence>
<dbReference type="Pfam" id="PF00172">
    <property type="entry name" value="Zn_clus"/>
    <property type="match status" value="1"/>
</dbReference>
<protein>
    <recommendedName>
        <fullName evidence="3">Zn(2)-C6 fungal-type domain-containing protein</fullName>
    </recommendedName>
</protein>
<feature type="compositionally biased region" description="Basic residues" evidence="2">
    <location>
        <begin position="54"/>
        <end position="68"/>
    </location>
</feature>
<proteinExistence type="predicted"/>
<name>A0A2N3N3G5_9PEZI</name>
<accession>A0A2N3N3G5</accession>
<dbReference type="AlphaFoldDB" id="A0A2N3N3G5"/>
<dbReference type="Pfam" id="PF11951">
    <property type="entry name" value="Fungal_trans_2"/>
    <property type="match status" value="1"/>
</dbReference>
<reference evidence="4 5" key="1">
    <citation type="journal article" date="2017" name="G3 (Bethesda)">
        <title>First Draft Genome Sequence of the Pathogenic Fungus Lomentospora prolificans (Formerly Scedosporium prolificans).</title>
        <authorList>
            <person name="Luo R."/>
            <person name="Zimin A."/>
            <person name="Workman R."/>
            <person name="Fan Y."/>
            <person name="Pertea G."/>
            <person name="Grossman N."/>
            <person name="Wear M.P."/>
            <person name="Jia B."/>
            <person name="Miller H."/>
            <person name="Casadevall A."/>
            <person name="Timp W."/>
            <person name="Zhang S.X."/>
            <person name="Salzberg S.L."/>
        </authorList>
    </citation>
    <scope>NUCLEOTIDE SEQUENCE [LARGE SCALE GENOMIC DNA]</scope>
    <source>
        <strain evidence="4 5">JHH-5317</strain>
    </source>
</reference>
<dbReference type="EMBL" id="NLAX01000701">
    <property type="protein sequence ID" value="PKS06976.1"/>
    <property type="molecule type" value="Genomic_DNA"/>
</dbReference>
<dbReference type="GO" id="GO:0001228">
    <property type="term" value="F:DNA-binding transcription activator activity, RNA polymerase II-specific"/>
    <property type="evidence" value="ECO:0007669"/>
    <property type="project" value="TreeGrafter"/>
</dbReference>
<dbReference type="PRINTS" id="PR00755">
    <property type="entry name" value="AFLATOXINBRP"/>
</dbReference>
<dbReference type="PROSITE" id="PS50048">
    <property type="entry name" value="ZN2_CY6_FUNGAL_2"/>
    <property type="match status" value="1"/>
</dbReference>
<dbReference type="PROSITE" id="PS00463">
    <property type="entry name" value="ZN2_CY6_FUNGAL_1"/>
    <property type="match status" value="1"/>
</dbReference>
<sequence>MSTTQETNDFDYGAFLREDAMDLIPMDRSPSAPLEGSPGESSSNPGSLELSKKSAAKQRHERRGHTKSRRGCFNCKRRRIKCQETKPACGHCVKTGLKCEYPALPQIVHQPHHQIPLFSLQDMRFFQHFLLKCYPSVPAANESVWTHEIPCLSQEHEYLMHALLGLAASDLMQQDPSLLTFAMSHRLKAIKAIKKRLSEMSRTTEVRHDESNAMVATCFALTFQSVQLDDGMAEYMAFVRGIPIVCMQMWMKGVSPIFTNMKNEDAESALAPFMQDLPLIQTEWSDMALVAIQNLRPLCFDEVEIEYHELLLDWVLKLFTSSFDAYKALRKHYAWWMMLPHDKFRRIIDPSNQVMILLATHWIALKQIMAFITEVEEMARATRPTRSESDPIDPGLVRWLKYLNRQVDFEHRLYNTWPMWVEEQLERDITFFGKSR</sequence>
<evidence type="ECO:0000259" key="3">
    <source>
        <dbReference type="PROSITE" id="PS50048"/>
    </source>
</evidence>
<keyword evidence="1" id="KW-0539">Nucleus</keyword>
<dbReference type="InterPro" id="IPR021858">
    <property type="entry name" value="Fun_TF"/>
</dbReference>
<dbReference type="InterPro" id="IPR036864">
    <property type="entry name" value="Zn2-C6_fun-type_DNA-bd_sf"/>
</dbReference>
<comment type="caution">
    <text evidence="4">The sequence shown here is derived from an EMBL/GenBank/DDBJ whole genome shotgun (WGS) entry which is preliminary data.</text>
</comment>
<dbReference type="InParanoid" id="A0A2N3N3G5"/>
<dbReference type="STRING" id="41688.A0A2N3N3G5"/>
<dbReference type="Proteomes" id="UP000233524">
    <property type="component" value="Unassembled WGS sequence"/>
</dbReference>
<evidence type="ECO:0000256" key="2">
    <source>
        <dbReference type="SAM" id="MobiDB-lite"/>
    </source>
</evidence>
<dbReference type="SUPFAM" id="SSF57701">
    <property type="entry name" value="Zn2/Cys6 DNA-binding domain"/>
    <property type="match status" value="1"/>
</dbReference>
<dbReference type="VEuPathDB" id="FungiDB:jhhlp_005573"/>
<evidence type="ECO:0000313" key="4">
    <source>
        <dbReference type="EMBL" id="PKS06976.1"/>
    </source>
</evidence>
<dbReference type="CDD" id="cd00067">
    <property type="entry name" value="GAL4"/>
    <property type="match status" value="1"/>
</dbReference>
<gene>
    <name evidence="4" type="ORF">jhhlp_005573</name>
</gene>
<dbReference type="OrthoDB" id="5229455at2759"/>